<dbReference type="RefSeq" id="WP_205169676.1">
    <property type="nucleotide sequence ID" value="NZ_JAFBDZ010000001.1"/>
</dbReference>
<dbReference type="Gene3D" id="3.30.420.40">
    <property type="match status" value="2"/>
</dbReference>
<dbReference type="EMBL" id="JAFBDZ010000001">
    <property type="protein sequence ID" value="MBM7585009.1"/>
    <property type="molecule type" value="Genomic_DNA"/>
</dbReference>
<protein>
    <submittedName>
        <fullName evidence="2">Cell division protein FtsA</fullName>
    </submittedName>
</protein>
<dbReference type="PANTHER" id="PTHR32432:SF3">
    <property type="entry name" value="ETHANOLAMINE UTILIZATION PROTEIN EUTJ"/>
    <property type="match status" value="1"/>
</dbReference>
<sequence>MEKKEKVFALDIGTRSVVGIILEEHEGEYKIMDMISQEHKERAMLDGQIHDVPAVSKVISAIKKDLEAVHGPLKNVCVAAAGRALKTEFSSVSLPINGKPLLTKEDILHLELSAVQQAQAKAAQNESEESYHYYCVGYSVLHFKLDGEEIGSLIDQQGKVASVEIIATFLPKVVVESLISALHRSKLEMEALTLEPIAAINVLIPPSMRRLNVALIDIGAGTSDIAITHHGTVIAFGMVPTAGDEITEAFSDEFLLDFPLAEQAKREFSQQSTIQIKDILGFENTLSREEVEEKLAPAIKNLAQKISTEILRLNNQKPPKAVMLVGGGSLTPNITEMIAECLQLPPNRVAIRGCEAISELSIHEEKMKGPEYVTPVGIAIAAKKAPVQYITTYVNDKPVRMFEVKPLTVGDCLLAAGHNVNKLHGKPGLAIMAYVNNQAITLPGTYGNPPSISINGKHGSLETAISNGDRIIVGKGEDGLSPHIKISDLLDAIPTKEIRINNKPYEVSINVKKNDKVVSINEIVCDQDRIEVKQTQDLKDVFLQLGYQEYLSLAHPFRVTINGKDTFFPAFTGKLKANGIDVKPTYIVQHKDSIDFHLPETPTLQMILTKKQMEFEKEITVFFHEEEVQLKKQVGEVFRNDKKLSSDSLIHSGDSIQYKINEEATFIFQDIFRHVEIEMPTNAKGNFILLKNGEETSFYDSISTGDRLEISWPVISTPKR</sequence>
<dbReference type="Proteomes" id="UP001646157">
    <property type="component" value="Unassembled WGS sequence"/>
</dbReference>
<dbReference type="InterPro" id="IPR003494">
    <property type="entry name" value="SHS2_FtsA"/>
</dbReference>
<reference evidence="2 3" key="1">
    <citation type="submission" date="2021-01" db="EMBL/GenBank/DDBJ databases">
        <title>Genomic Encyclopedia of Type Strains, Phase IV (KMG-IV): sequencing the most valuable type-strain genomes for metagenomic binning, comparative biology and taxonomic classification.</title>
        <authorList>
            <person name="Goeker M."/>
        </authorList>
    </citation>
    <scope>NUCLEOTIDE SEQUENCE [LARGE SCALE GENOMIC DNA]</scope>
    <source>
        <strain evidence="2 3">DSM 24834</strain>
    </source>
</reference>
<name>A0ABS2NB16_9BACI</name>
<evidence type="ECO:0000313" key="2">
    <source>
        <dbReference type="EMBL" id="MBM7585009.1"/>
    </source>
</evidence>
<dbReference type="InterPro" id="IPR043129">
    <property type="entry name" value="ATPase_NBD"/>
</dbReference>
<accession>A0ABS2NB16</accession>
<dbReference type="InterPro" id="IPR050696">
    <property type="entry name" value="FtsA/MreB"/>
</dbReference>
<dbReference type="PANTHER" id="PTHR32432">
    <property type="entry name" value="CELL DIVISION PROTEIN FTSA-RELATED"/>
    <property type="match status" value="1"/>
</dbReference>
<keyword evidence="2" id="KW-0132">Cell division</keyword>
<dbReference type="SUPFAM" id="SSF53067">
    <property type="entry name" value="Actin-like ATPase domain"/>
    <property type="match status" value="2"/>
</dbReference>
<proteinExistence type="predicted"/>
<keyword evidence="2" id="KW-0131">Cell cycle</keyword>
<evidence type="ECO:0000313" key="3">
    <source>
        <dbReference type="Proteomes" id="UP001646157"/>
    </source>
</evidence>
<gene>
    <name evidence="2" type="ORF">JOC86_001546</name>
</gene>
<dbReference type="CDD" id="cd24004">
    <property type="entry name" value="ASKHA_NBD_PilM-like"/>
    <property type="match status" value="1"/>
</dbReference>
<evidence type="ECO:0000259" key="1">
    <source>
        <dbReference type="SMART" id="SM00842"/>
    </source>
</evidence>
<dbReference type="SMART" id="SM00842">
    <property type="entry name" value="FtsA"/>
    <property type="match status" value="1"/>
</dbReference>
<feature type="domain" description="SHS2" evidence="1">
    <location>
        <begin position="7"/>
        <end position="203"/>
    </location>
</feature>
<organism evidence="2 3">
    <name type="scientific">Rossellomorea pakistanensis</name>
    <dbReference type="NCBI Taxonomy" id="992288"/>
    <lineage>
        <taxon>Bacteria</taxon>
        <taxon>Bacillati</taxon>
        <taxon>Bacillota</taxon>
        <taxon>Bacilli</taxon>
        <taxon>Bacillales</taxon>
        <taxon>Bacillaceae</taxon>
        <taxon>Rossellomorea</taxon>
    </lineage>
</organism>
<dbReference type="GO" id="GO:0051301">
    <property type="term" value="P:cell division"/>
    <property type="evidence" value="ECO:0007669"/>
    <property type="project" value="UniProtKB-KW"/>
</dbReference>
<keyword evidence="3" id="KW-1185">Reference proteome</keyword>
<comment type="caution">
    <text evidence="2">The sequence shown here is derived from an EMBL/GenBank/DDBJ whole genome shotgun (WGS) entry which is preliminary data.</text>
</comment>
<dbReference type="Pfam" id="PF14450">
    <property type="entry name" value="FtsA"/>
    <property type="match status" value="1"/>
</dbReference>